<accession>A0ABU5IHS4</accession>
<keyword evidence="3" id="KW-0132">Cell division</keyword>
<dbReference type="SUPFAM" id="SSF52540">
    <property type="entry name" value="P-loop containing nucleoside triphosphate hydrolases"/>
    <property type="match status" value="1"/>
</dbReference>
<dbReference type="RefSeq" id="WP_322466718.1">
    <property type="nucleotide sequence ID" value="NZ_JAXOJX010000033.1"/>
</dbReference>
<reference evidence="3 4" key="1">
    <citation type="submission" date="2023-11" db="EMBL/GenBank/DDBJ databases">
        <title>Draft genome of Azohydromonas lata strain H1 (DSM1123), a polyhydroxyalkanoate producer.</title>
        <authorList>
            <person name="Traversa D."/>
            <person name="D'Addabbo P."/>
            <person name="Pazzani C."/>
            <person name="Manzari C."/>
            <person name="Chiara M."/>
            <person name="Scrascia M."/>
        </authorList>
    </citation>
    <scope>NUCLEOTIDE SEQUENCE [LARGE SCALE GENOMIC DNA]</scope>
    <source>
        <strain evidence="3 4">H1</strain>
    </source>
</reference>
<dbReference type="PANTHER" id="PTHR12169:SF6">
    <property type="entry name" value="AFG1-LIKE ATPASE"/>
    <property type="match status" value="1"/>
</dbReference>
<dbReference type="InterPro" id="IPR027417">
    <property type="entry name" value="P-loop_NTPase"/>
</dbReference>
<dbReference type="PANTHER" id="PTHR12169">
    <property type="entry name" value="ATPASE N2B"/>
    <property type="match status" value="1"/>
</dbReference>
<dbReference type="Proteomes" id="UP001293718">
    <property type="component" value="Unassembled WGS sequence"/>
</dbReference>
<name>A0ABU5IHS4_9BURK</name>
<proteinExistence type="predicted"/>
<dbReference type="CDD" id="cd00009">
    <property type="entry name" value="AAA"/>
    <property type="match status" value="1"/>
</dbReference>
<keyword evidence="3" id="KW-0131">Cell cycle</keyword>
<dbReference type="EMBL" id="JAXOJX010000033">
    <property type="protein sequence ID" value="MDZ5458710.1"/>
    <property type="molecule type" value="Genomic_DNA"/>
</dbReference>
<comment type="caution">
    <text evidence="3">The sequence shown here is derived from an EMBL/GenBank/DDBJ whole genome shotgun (WGS) entry which is preliminary data.</text>
</comment>
<dbReference type="Gene3D" id="3.40.50.300">
    <property type="entry name" value="P-loop containing nucleotide triphosphate hydrolases"/>
    <property type="match status" value="1"/>
</dbReference>
<evidence type="ECO:0000256" key="1">
    <source>
        <dbReference type="ARBA" id="ARBA00022741"/>
    </source>
</evidence>
<keyword evidence="4" id="KW-1185">Reference proteome</keyword>
<evidence type="ECO:0000313" key="3">
    <source>
        <dbReference type="EMBL" id="MDZ5458710.1"/>
    </source>
</evidence>
<evidence type="ECO:0000256" key="2">
    <source>
        <dbReference type="ARBA" id="ARBA00022840"/>
    </source>
</evidence>
<dbReference type="NCBIfam" id="NF040713">
    <property type="entry name" value="ZapE"/>
    <property type="match status" value="1"/>
</dbReference>
<sequence length="363" mass="41242">MRKSGMRASNTLLAGHFSQRNVVLDASQRRACDVLDGLQARIPSRLAPLRRAPALGAYLWGEPGRGKTMLMNGLFSTAAHPARRIHYHQFLRDLHRGRAQAEKSQADYLGTLARKVAQQCRIFCLDEFHLHDVADAILMERFLAVLLDERVLVILTSNYAPEQLLPDPLLHRHALPLIALIGKHMSIVRLDGERDYRYREPPCRQHYLHPCGEATDQALQNLVHTLGMSLRRGPDRISLHGRSIPVRGLGEDGVWFDFQSICLGPRSHLDYLEISERWSGVVVSDMLQSQLNKADGLRRFIWLVDILYDRRRRLLLGGEWPVEQMLRDVPCAVDMERTLSRLAEMQSASFAVATPLEMSPLCP</sequence>
<organism evidence="3 4">
    <name type="scientific">Azohydromonas lata</name>
    <dbReference type="NCBI Taxonomy" id="45677"/>
    <lineage>
        <taxon>Bacteria</taxon>
        <taxon>Pseudomonadati</taxon>
        <taxon>Pseudomonadota</taxon>
        <taxon>Betaproteobacteria</taxon>
        <taxon>Burkholderiales</taxon>
        <taxon>Sphaerotilaceae</taxon>
        <taxon>Azohydromonas</taxon>
    </lineage>
</organism>
<dbReference type="GO" id="GO:0051301">
    <property type="term" value="P:cell division"/>
    <property type="evidence" value="ECO:0007669"/>
    <property type="project" value="UniProtKB-KW"/>
</dbReference>
<keyword evidence="2" id="KW-0067">ATP-binding</keyword>
<gene>
    <name evidence="3" type="primary">zapE</name>
    <name evidence="3" type="ORF">SM757_19200</name>
</gene>
<protein>
    <submittedName>
        <fullName evidence="3">Cell division protein ZapE</fullName>
    </submittedName>
</protein>
<dbReference type="Pfam" id="PF03969">
    <property type="entry name" value="AFG1_ATPase"/>
    <property type="match status" value="1"/>
</dbReference>
<evidence type="ECO:0000313" key="4">
    <source>
        <dbReference type="Proteomes" id="UP001293718"/>
    </source>
</evidence>
<dbReference type="InterPro" id="IPR005654">
    <property type="entry name" value="ATPase_AFG1-like"/>
</dbReference>
<keyword evidence="1" id="KW-0547">Nucleotide-binding</keyword>